<dbReference type="InterPro" id="IPR050246">
    <property type="entry name" value="Class_II_FBP_aldolase"/>
</dbReference>
<dbReference type="KEGG" id="sapi:SAPIS_v1c09660"/>
<name>V5RL08_SPIAP</name>
<dbReference type="PIRSF" id="PIRSF001359">
    <property type="entry name" value="F_bP_aldolase_II"/>
    <property type="match status" value="1"/>
</dbReference>
<evidence type="ECO:0000256" key="5">
    <source>
        <dbReference type="PIRSR" id="PIRSR001359-2"/>
    </source>
</evidence>
<reference evidence="7 8" key="1">
    <citation type="journal article" date="2014" name="Genome Announc.">
        <title>Complete Genome Sequence of Spiroplasma apis B31T (ATCC 33834), a Bacterium Associated with May Disease of Honeybees (Apis mellifera).</title>
        <authorList>
            <person name="Ku C."/>
            <person name="Lo W.S."/>
            <person name="Chen L.L."/>
            <person name="Kuo C.H."/>
        </authorList>
    </citation>
    <scope>NUCLEOTIDE SEQUENCE [LARGE SCALE GENOMIC DNA]</scope>
    <source>
        <strain evidence="7">B31</strain>
    </source>
</reference>
<dbReference type="EMBL" id="CP006682">
    <property type="protein sequence ID" value="AHB36811.1"/>
    <property type="molecule type" value="Genomic_DNA"/>
</dbReference>
<comment type="cofactor">
    <cofactor evidence="6">
        <name>Zn(2+)</name>
        <dbReference type="ChEBI" id="CHEBI:29105"/>
    </cofactor>
    <text evidence="6">Binds 2 Zn(2+) ions per subunit. One is catalytic and the other provides a structural contribution.</text>
</comment>
<dbReference type="GO" id="GO:0004332">
    <property type="term" value="F:fructose-bisphosphate aldolase activity"/>
    <property type="evidence" value="ECO:0007669"/>
    <property type="project" value="InterPro"/>
</dbReference>
<dbReference type="eggNOG" id="COG0191">
    <property type="taxonomic scope" value="Bacteria"/>
</dbReference>
<dbReference type="PANTHER" id="PTHR30304:SF0">
    <property type="entry name" value="D-TAGATOSE-1,6-BISPHOSPHATE ALDOLASE SUBUNIT GATY-RELATED"/>
    <property type="match status" value="1"/>
</dbReference>
<dbReference type="GO" id="GO:0008270">
    <property type="term" value="F:zinc ion binding"/>
    <property type="evidence" value="ECO:0007669"/>
    <property type="project" value="InterPro"/>
</dbReference>
<dbReference type="GO" id="GO:0006096">
    <property type="term" value="P:glycolytic process"/>
    <property type="evidence" value="ECO:0007669"/>
    <property type="project" value="InterPro"/>
</dbReference>
<dbReference type="Gene3D" id="3.20.20.70">
    <property type="entry name" value="Aldolase class I"/>
    <property type="match status" value="1"/>
</dbReference>
<sequence length="297" mass="32263">MSKKYHNRLVNASQMVKDAHAGKYAIGHFNINNLEWAKAVLEAAQESNTPTIIATSEGAIKYMGGLKTIVGMVNGLLEELNITVPVALHLDHGQSIEMAKKCIEAGYSSVMFDGSHLPYEENIAKVKELMAFANEHEVSVEAEIGSIGGEEDGVVGEGELGDPKQAAEMSTTGISMLAAGIGNIHGKYPEWWKALSFETLESLQEACNLPMVLHGGSGIPQDQVEKAIKLGISKINVNTELQLSFRDATRKYIEDKKDLDDDAKGFDPRKLLAPGYKAIKETFLELTKVFGSQGKAK</sequence>
<keyword evidence="2 6" id="KW-0862">Zinc</keyword>
<dbReference type="NCBIfam" id="TIGR01859">
    <property type="entry name" value="fruc_bis_ald"/>
    <property type="match status" value="1"/>
</dbReference>
<dbReference type="NCBIfam" id="TIGR00167">
    <property type="entry name" value="cbbA"/>
    <property type="match status" value="1"/>
</dbReference>
<feature type="binding site" evidence="5">
    <location>
        <begin position="215"/>
        <end position="217"/>
    </location>
    <ligand>
        <name>dihydroxyacetone phosphate</name>
        <dbReference type="ChEBI" id="CHEBI:57642"/>
    </ligand>
</feature>
<keyword evidence="1 6" id="KW-0479">Metal-binding</keyword>
<evidence type="ECO:0000313" key="8">
    <source>
        <dbReference type="Proteomes" id="UP000018550"/>
    </source>
</evidence>
<dbReference type="HOGENOM" id="CLU_040088_0_1_14"/>
<accession>V5RL08</accession>
<feature type="binding site" evidence="6">
    <location>
        <position position="185"/>
    </location>
    <ligand>
        <name>Zn(2+)</name>
        <dbReference type="ChEBI" id="CHEBI:29105"/>
        <label>1</label>
        <note>catalytic</note>
    </ligand>
</feature>
<proteinExistence type="predicted"/>
<dbReference type="InterPro" id="IPR011289">
    <property type="entry name" value="Fruc_bis_ald_class-2"/>
</dbReference>
<keyword evidence="8" id="KW-1185">Reference proteome</keyword>
<dbReference type="SUPFAM" id="SSF51569">
    <property type="entry name" value="Aldolase"/>
    <property type="match status" value="1"/>
</dbReference>
<dbReference type="InterPro" id="IPR013785">
    <property type="entry name" value="Aldolase_TIM"/>
</dbReference>
<feature type="binding site" evidence="5">
    <location>
        <position position="186"/>
    </location>
    <ligand>
        <name>dihydroxyacetone phosphate</name>
        <dbReference type="ChEBI" id="CHEBI:57642"/>
    </ligand>
</feature>
<dbReference type="InterPro" id="IPR000771">
    <property type="entry name" value="FBA_II"/>
</dbReference>
<evidence type="ECO:0000256" key="6">
    <source>
        <dbReference type="PIRSR" id="PIRSR001359-3"/>
    </source>
</evidence>
<feature type="active site" description="Proton donor" evidence="4">
    <location>
        <position position="91"/>
    </location>
</feature>
<dbReference type="PATRIC" id="fig|1276258.3.peg.989"/>
<dbReference type="GO" id="GO:0030388">
    <property type="term" value="P:fructose 1,6-bisphosphate metabolic process"/>
    <property type="evidence" value="ECO:0007669"/>
    <property type="project" value="InterPro"/>
</dbReference>
<feature type="binding site" evidence="6">
    <location>
        <position position="214"/>
    </location>
    <ligand>
        <name>Zn(2+)</name>
        <dbReference type="ChEBI" id="CHEBI:29105"/>
        <label>1</label>
        <note>catalytic</note>
    </ligand>
</feature>
<evidence type="ECO:0000313" key="7">
    <source>
        <dbReference type="EMBL" id="AHB36811.1"/>
    </source>
</evidence>
<feature type="binding site" evidence="6">
    <location>
        <position position="113"/>
    </location>
    <ligand>
        <name>Zn(2+)</name>
        <dbReference type="ChEBI" id="CHEBI:29105"/>
        <label>2</label>
    </ligand>
</feature>
<dbReference type="Pfam" id="PF01116">
    <property type="entry name" value="F_bP_aldolase"/>
    <property type="match status" value="1"/>
</dbReference>
<dbReference type="STRING" id="1276258.SAPIS_v1c09660"/>
<dbReference type="PANTHER" id="PTHR30304">
    <property type="entry name" value="D-TAGATOSE-1,6-BISPHOSPHATE ALDOLASE"/>
    <property type="match status" value="1"/>
</dbReference>
<evidence type="ECO:0000256" key="2">
    <source>
        <dbReference type="ARBA" id="ARBA00022833"/>
    </source>
</evidence>
<gene>
    <name evidence="7" type="primary">fbaA</name>
    <name evidence="7" type="ORF">SAPIS_v1c09660</name>
</gene>
<evidence type="ECO:0000256" key="3">
    <source>
        <dbReference type="ARBA" id="ARBA00023239"/>
    </source>
</evidence>
<dbReference type="OrthoDB" id="9803995at2"/>
<evidence type="ECO:0000256" key="1">
    <source>
        <dbReference type="ARBA" id="ARBA00022723"/>
    </source>
</evidence>
<dbReference type="RefSeq" id="WP_023790261.1">
    <property type="nucleotide sequence ID" value="NC_022998.1"/>
</dbReference>
<evidence type="ECO:0000256" key="4">
    <source>
        <dbReference type="PIRSR" id="PIRSR001359-1"/>
    </source>
</evidence>
<dbReference type="CDD" id="cd00947">
    <property type="entry name" value="TBP_aldolase_IIB"/>
    <property type="match status" value="1"/>
</dbReference>
<feature type="binding site" evidence="5">
    <location>
        <begin position="236"/>
        <end position="239"/>
    </location>
    <ligand>
        <name>dihydroxyacetone phosphate</name>
        <dbReference type="ChEBI" id="CHEBI:57642"/>
    </ligand>
</feature>
<dbReference type="Proteomes" id="UP000018550">
    <property type="component" value="Chromosome"/>
</dbReference>
<keyword evidence="3" id="KW-0456">Lyase</keyword>
<dbReference type="AlphaFoldDB" id="V5RL08"/>
<feature type="binding site" evidence="6">
    <location>
        <position position="143"/>
    </location>
    <ligand>
        <name>Zn(2+)</name>
        <dbReference type="ChEBI" id="CHEBI:29105"/>
        <label>2</label>
    </ligand>
</feature>
<protein>
    <submittedName>
        <fullName evidence="7">Fructose-bisphosphate aldolase</fullName>
    </submittedName>
</protein>
<organism evidence="7 8">
    <name type="scientific">Spiroplasma apis B31</name>
    <dbReference type="NCBI Taxonomy" id="1276258"/>
    <lineage>
        <taxon>Bacteria</taxon>
        <taxon>Bacillati</taxon>
        <taxon>Mycoplasmatota</taxon>
        <taxon>Mollicutes</taxon>
        <taxon>Entomoplasmatales</taxon>
        <taxon>Spiroplasmataceae</taxon>
        <taxon>Spiroplasma</taxon>
    </lineage>
</organism>
<feature type="binding site" evidence="6">
    <location>
        <position position="92"/>
    </location>
    <ligand>
        <name>Zn(2+)</name>
        <dbReference type="ChEBI" id="CHEBI:29105"/>
        <label>1</label>
        <note>catalytic</note>
    </ligand>
</feature>
<dbReference type="PROSITE" id="PS00806">
    <property type="entry name" value="ALDOLASE_CLASS_II_2"/>
    <property type="match status" value="1"/>
</dbReference>